<accession>A0ABP1BVV6</accession>
<proteinExistence type="predicted"/>
<keyword evidence="2" id="KW-1185">Reference proteome</keyword>
<protein>
    <submittedName>
        <fullName evidence="1">Uncharacterized protein</fullName>
    </submittedName>
</protein>
<dbReference type="EMBL" id="OZ023708">
    <property type="protein sequence ID" value="CAK9880554.1"/>
    <property type="molecule type" value="Genomic_DNA"/>
</dbReference>
<reference evidence="1" key="1">
    <citation type="submission" date="2024-03" db="EMBL/GenBank/DDBJ databases">
        <authorList>
            <consortium name="ELIXIR-Norway"/>
            <consortium name="Elixir Norway"/>
        </authorList>
    </citation>
    <scope>NUCLEOTIDE SEQUENCE</scope>
</reference>
<organism evidence="1 2">
    <name type="scientific">Sphagnum jensenii</name>
    <dbReference type="NCBI Taxonomy" id="128206"/>
    <lineage>
        <taxon>Eukaryota</taxon>
        <taxon>Viridiplantae</taxon>
        <taxon>Streptophyta</taxon>
        <taxon>Embryophyta</taxon>
        <taxon>Bryophyta</taxon>
        <taxon>Sphagnophytina</taxon>
        <taxon>Sphagnopsida</taxon>
        <taxon>Sphagnales</taxon>
        <taxon>Sphagnaceae</taxon>
        <taxon>Sphagnum</taxon>
    </lineage>
</organism>
<evidence type="ECO:0000313" key="2">
    <source>
        <dbReference type="Proteomes" id="UP001497522"/>
    </source>
</evidence>
<name>A0ABP1BVV6_9BRYO</name>
<sequence>MVVVVVGSELIVDRQRMKLSSMEKRKRESKGHRQTEKIFNGWLLRDSFPLVVYSEFLIYVARMQAVNS</sequence>
<gene>
    <name evidence="1" type="ORF">CSSPJE1EN2_LOCUS21953</name>
</gene>
<evidence type="ECO:0000313" key="1">
    <source>
        <dbReference type="EMBL" id="CAK9880554.1"/>
    </source>
</evidence>
<dbReference type="Proteomes" id="UP001497522">
    <property type="component" value="Chromosome 7"/>
</dbReference>